<keyword evidence="5" id="KW-0694">RNA-binding</keyword>
<dbReference type="InterPro" id="IPR026795">
    <property type="entry name" value="SHFL"/>
</dbReference>
<dbReference type="PANTHER" id="PTHR16135">
    <property type="entry name" value="REPRESSOR OF YIELD OF DENV PROTEIN"/>
    <property type="match status" value="1"/>
</dbReference>
<comment type="caution">
    <text evidence="7">The sequence shown here is derived from an EMBL/GenBank/DDBJ whole genome shotgun (WGS) entry which is preliminary data.</text>
</comment>
<evidence type="ECO:0000256" key="4">
    <source>
        <dbReference type="ARBA" id="ARBA00022490"/>
    </source>
</evidence>
<evidence type="ECO:0000256" key="2">
    <source>
        <dbReference type="ARBA" id="ARBA00004331"/>
    </source>
</evidence>
<dbReference type="GO" id="GO:0005634">
    <property type="term" value="C:nucleus"/>
    <property type="evidence" value="ECO:0007669"/>
    <property type="project" value="UniProtKB-SubCell"/>
</dbReference>
<evidence type="ECO:0000313" key="7">
    <source>
        <dbReference type="EMBL" id="CAL1528719.1"/>
    </source>
</evidence>
<evidence type="ECO:0000256" key="3">
    <source>
        <dbReference type="ARBA" id="ARBA00005469"/>
    </source>
</evidence>
<evidence type="ECO:0000256" key="6">
    <source>
        <dbReference type="ARBA" id="ARBA00023242"/>
    </source>
</evidence>
<keyword evidence="8" id="KW-1185">Reference proteome</keyword>
<keyword evidence="4" id="KW-0963">Cytoplasm</keyword>
<dbReference type="Proteomes" id="UP001497497">
    <property type="component" value="Unassembled WGS sequence"/>
</dbReference>
<evidence type="ECO:0008006" key="9">
    <source>
        <dbReference type="Google" id="ProtNLM"/>
    </source>
</evidence>
<evidence type="ECO:0000313" key="8">
    <source>
        <dbReference type="Proteomes" id="UP001497497"/>
    </source>
</evidence>
<evidence type="ECO:0000256" key="5">
    <source>
        <dbReference type="ARBA" id="ARBA00022884"/>
    </source>
</evidence>
<accession>A0AAV2H7G3</accession>
<dbReference type="GO" id="GO:0045087">
    <property type="term" value="P:innate immune response"/>
    <property type="evidence" value="ECO:0007669"/>
    <property type="project" value="TreeGrafter"/>
</dbReference>
<organism evidence="7 8">
    <name type="scientific">Lymnaea stagnalis</name>
    <name type="common">Great pond snail</name>
    <name type="synonym">Helix stagnalis</name>
    <dbReference type="NCBI Taxonomy" id="6523"/>
    <lineage>
        <taxon>Eukaryota</taxon>
        <taxon>Metazoa</taxon>
        <taxon>Spiralia</taxon>
        <taxon>Lophotrochozoa</taxon>
        <taxon>Mollusca</taxon>
        <taxon>Gastropoda</taxon>
        <taxon>Heterobranchia</taxon>
        <taxon>Euthyneura</taxon>
        <taxon>Panpulmonata</taxon>
        <taxon>Hygrophila</taxon>
        <taxon>Lymnaeoidea</taxon>
        <taxon>Lymnaeidae</taxon>
        <taxon>Lymnaea</taxon>
    </lineage>
</organism>
<keyword evidence="6" id="KW-0539">Nucleus</keyword>
<name>A0AAV2H7G3_LYMST</name>
<dbReference type="Pfam" id="PF15135">
    <property type="entry name" value="UPF0515"/>
    <property type="match status" value="1"/>
</dbReference>
<comment type="similarity">
    <text evidence="3">Belongs to the SHFL family.</text>
</comment>
<reference evidence="7 8" key="1">
    <citation type="submission" date="2024-04" db="EMBL/GenBank/DDBJ databases">
        <authorList>
            <consortium name="Genoscope - CEA"/>
            <person name="William W."/>
        </authorList>
    </citation>
    <scope>NUCLEOTIDE SEQUENCE [LARGE SCALE GENOMIC DNA]</scope>
</reference>
<dbReference type="PANTHER" id="PTHR16135:SF2">
    <property type="entry name" value="SHIFTLESS ANTIVIRAL INHIBITOR OF RIBOSOMAL FRAMESHIFTING PROTEIN"/>
    <property type="match status" value="1"/>
</dbReference>
<dbReference type="GO" id="GO:0075523">
    <property type="term" value="P:viral translational frameshifting"/>
    <property type="evidence" value="ECO:0007669"/>
    <property type="project" value="TreeGrafter"/>
</dbReference>
<evidence type="ECO:0000256" key="1">
    <source>
        <dbReference type="ARBA" id="ARBA00004123"/>
    </source>
</evidence>
<dbReference type="GO" id="GO:0036464">
    <property type="term" value="C:cytoplasmic ribonucleoprotein granule"/>
    <property type="evidence" value="ECO:0007669"/>
    <property type="project" value="UniProtKB-SubCell"/>
</dbReference>
<proteinExistence type="inferred from homology"/>
<gene>
    <name evidence="7" type="ORF">GSLYS_00002889001</name>
</gene>
<dbReference type="GO" id="GO:1990825">
    <property type="term" value="F:sequence-specific mRNA binding"/>
    <property type="evidence" value="ECO:0007669"/>
    <property type="project" value="TreeGrafter"/>
</dbReference>
<dbReference type="EMBL" id="CAXITT010000037">
    <property type="protein sequence ID" value="CAL1528719.1"/>
    <property type="molecule type" value="Genomic_DNA"/>
</dbReference>
<dbReference type="GO" id="GO:0043022">
    <property type="term" value="F:ribosome binding"/>
    <property type="evidence" value="ECO:0007669"/>
    <property type="project" value="TreeGrafter"/>
</dbReference>
<dbReference type="AlphaFoldDB" id="A0AAV2H7G3"/>
<protein>
    <recommendedName>
        <fullName evidence="9">UBA domain-containing protein</fullName>
    </recommendedName>
</protein>
<sequence>MDEQGPRRLRELFRGRFRQEEAIRLIQQLGGVAEAADFIFNNDPAEINRILNRSDDYIETLRAESEMLNIRLVEELESDSADHLFACQPCERSWWKRVPNRKKVSKCYKCHQKYEPIPRHLEWGLGVFNCPNQHCRNEFKGKATMGMTKSICHKCNYLVKVDHILPPKKGPKMEPKDNHNCNGINCFSPNPPDDRYKSFFFTC</sequence>
<comment type="subcellular location">
    <subcellularLocation>
        <location evidence="2">Cytoplasm</location>
        <location evidence="2">Cytoplasmic ribonucleoprotein granule</location>
    </subcellularLocation>
    <subcellularLocation>
        <location evidence="1">Nucleus</location>
    </subcellularLocation>
</comment>